<comment type="caution">
    <text evidence="1">The sequence shown here is derived from an EMBL/GenBank/DDBJ whole genome shotgun (WGS) entry which is preliminary data.</text>
</comment>
<reference evidence="1 2" key="2">
    <citation type="submission" date="2009-02" db="EMBL/GenBank/DDBJ databases">
        <title>Draft genome sequence of Clostridium methylpentosum (DSM 5476).</title>
        <authorList>
            <person name="Sudarsanam P."/>
            <person name="Ley R."/>
            <person name="Guruge J."/>
            <person name="Turnbaugh P.J."/>
            <person name="Mahowald M."/>
            <person name="Liep D."/>
            <person name="Gordon J."/>
        </authorList>
    </citation>
    <scope>NUCLEOTIDE SEQUENCE [LARGE SCALE GENOMIC DNA]</scope>
    <source>
        <strain evidence="1 2">DSM 5476</strain>
    </source>
</reference>
<proteinExistence type="predicted"/>
<evidence type="ECO:0000313" key="1">
    <source>
        <dbReference type="EMBL" id="EEG31478.1"/>
    </source>
</evidence>
<dbReference type="AlphaFoldDB" id="C0EAL3"/>
<dbReference type="EMBL" id="ACEC01000033">
    <property type="protein sequence ID" value="EEG31478.1"/>
    <property type="molecule type" value="Genomic_DNA"/>
</dbReference>
<dbReference type="Proteomes" id="UP000003340">
    <property type="component" value="Unassembled WGS sequence"/>
</dbReference>
<accession>C0EAL3</accession>
<gene>
    <name evidence="1" type="ORF">CLOSTMETH_00870</name>
</gene>
<organism evidence="1 2">
    <name type="scientific">[Clostridium] methylpentosum DSM 5476</name>
    <dbReference type="NCBI Taxonomy" id="537013"/>
    <lineage>
        <taxon>Bacteria</taxon>
        <taxon>Bacillati</taxon>
        <taxon>Bacillota</taxon>
        <taxon>Clostridia</taxon>
        <taxon>Eubacteriales</taxon>
        <taxon>Oscillospiraceae</taxon>
        <taxon>Oscillospiraceae incertae sedis</taxon>
    </lineage>
</organism>
<sequence length="122" mass="13469">MLVVIKAAVVTTGSIGYLSGLSGAVCTLKTPQSKYQLFNRTTAFLPAGMRRRAECVSGGFMKPIGAFSGRTDEKGIREPVQIFFLCQLVVQLSLFQLALYLSRILLCISPFSDWVKQSLLFR</sequence>
<keyword evidence="2" id="KW-1185">Reference proteome</keyword>
<name>C0EAL3_9FIRM</name>
<protein>
    <submittedName>
        <fullName evidence="1">Uncharacterized protein</fullName>
    </submittedName>
</protein>
<dbReference type="HOGENOM" id="CLU_2022704_0_0_9"/>
<reference evidence="1 2" key="1">
    <citation type="submission" date="2009-01" db="EMBL/GenBank/DDBJ databases">
        <authorList>
            <person name="Fulton L."/>
            <person name="Clifton S."/>
            <person name="Fulton B."/>
            <person name="Xu J."/>
            <person name="Minx P."/>
            <person name="Pepin K.H."/>
            <person name="Johnson M."/>
            <person name="Bhonagiri V."/>
            <person name="Nash W.E."/>
            <person name="Mardis E.R."/>
            <person name="Wilson R.K."/>
        </authorList>
    </citation>
    <scope>NUCLEOTIDE SEQUENCE [LARGE SCALE GENOMIC DNA]</scope>
    <source>
        <strain evidence="1 2">DSM 5476</strain>
    </source>
</reference>
<dbReference type="STRING" id="537013.CLOSTMETH_00870"/>
<evidence type="ECO:0000313" key="2">
    <source>
        <dbReference type="Proteomes" id="UP000003340"/>
    </source>
</evidence>